<dbReference type="GO" id="GO:0005576">
    <property type="term" value="C:extracellular region"/>
    <property type="evidence" value="ECO:0007669"/>
    <property type="project" value="InterPro"/>
</dbReference>
<dbReference type="GO" id="GO:0016837">
    <property type="term" value="F:carbon-oxygen lyase activity, acting on polysaccharides"/>
    <property type="evidence" value="ECO:0007669"/>
    <property type="project" value="TreeGrafter"/>
</dbReference>
<evidence type="ECO:0000259" key="8">
    <source>
        <dbReference type="Pfam" id="PF09092"/>
    </source>
</evidence>
<dbReference type="Gene3D" id="2.60.220.10">
    <property type="entry name" value="Polysaccharide lyase family 8-like, C-terminal"/>
    <property type="match status" value="1"/>
</dbReference>
<evidence type="ECO:0000259" key="7">
    <source>
        <dbReference type="Pfam" id="PF02278"/>
    </source>
</evidence>
<dbReference type="SUPFAM" id="SSF49863">
    <property type="entry name" value="Hyaluronate lyase-like, C-terminal domain"/>
    <property type="match status" value="1"/>
</dbReference>
<feature type="chain" id="PRO_5037628972" evidence="6">
    <location>
        <begin position="24"/>
        <end position="968"/>
    </location>
</feature>
<comment type="cofactor">
    <cofactor evidence="1">
        <name>Ca(2+)</name>
        <dbReference type="ChEBI" id="CHEBI:29108"/>
    </cofactor>
</comment>
<dbReference type="GO" id="GO:0042597">
    <property type="term" value="C:periplasmic space"/>
    <property type="evidence" value="ECO:0007669"/>
    <property type="project" value="TreeGrafter"/>
</dbReference>
<dbReference type="EMBL" id="JAHLFJ010000050">
    <property type="protein sequence ID" value="MBU3856005.1"/>
    <property type="molecule type" value="Genomic_DNA"/>
</dbReference>
<dbReference type="SUPFAM" id="SSF49785">
    <property type="entry name" value="Galactose-binding domain-like"/>
    <property type="match status" value="1"/>
</dbReference>
<dbReference type="Pfam" id="PF09092">
    <property type="entry name" value="Lyase_N"/>
    <property type="match status" value="1"/>
</dbReference>
<gene>
    <name evidence="10" type="ORF">H9928_05530</name>
</gene>
<organism evidence="10 11">
    <name type="scientific">Candidatus Phocaeicola excrementipullorum</name>
    <dbReference type="NCBI Taxonomy" id="2838731"/>
    <lineage>
        <taxon>Bacteria</taxon>
        <taxon>Pseudomonadati</taxon>
        <taxon>Bacteroidota</taxon>
        <taxon>Bacteroidia</taxon>
        <taxon>Bacteroidales</taxon>
        <taxon>Bacteroidaceae</taxon>
        <taxon>Phocaeicola</taxon>
    </lineage>
</organism>
<dbReference type="InterPro" id="IPR015176">
    <property type="entry name" value="Lyase_N"/>
</dbReference>
<reference evidence="10" key="2">
    <citation type="submission" date="2021-04" db="EMBL/GenBank/DDBJ databases">
        <authorList>
            <person name="Gilroy R."/>
        </authorList>
    </citation>
    <scope>NUCLEOTIDE SEQUENCE</scope>
    <source>
        <strain evidence="10">8470</strain>
    </source>
</reference>
<evidence type="ECO:0000256" key="2">
    <source>
        <dbReference type="ARBA" id="ARBA00006699"/>
    </source>
</evidence>
<dbReference type="InterPro" id="IPR015177">
    <property type="entry name" value="Lyase_catalyt"/>
</dbReference>
<comment type="caution">
    <text evidence="10">The sequence shown here is derived from an EMBL/GenBank/DDBJ whole genome shotgun (WGS) entry which is preliminary data.</text>
</comment>
<dbReference type="Gene3D" id="2.70.98.10">
    <property type="match status" value="1"/>
</dbReference>
<keyword evidence="5" id="KW-0456">Lyase</keyword>
<evidence type="ECO:0000313" key="11">
    <source>
        <dbReference type="Proteomes" id="UP000784286"/>
    </source>
</evidence>
<dbReference type="Gene3D" id="2.60.120.430">
    <property type="entry name" value="Galactose-binding lectin"/>
    <property type="match status" value="1"/>
</dbReference>
<feature type="domain" description="Lyase catalytic" evidence="9">
    <location>
        <begin position="210"/>
        <end position="545"/>
    </location>
</feature>
<evidence type="ECO:0000256" key="4">
    <source>
        <dbReference type="ARBA" id="ARBA00022837"/>
    </source>
</evidence>
<dbReference type="Pfam" id="PF09093">
    <property type="entry name" value="Lyase_catalyt"/>
    <property type="match status" value="1"/>
</dbReference>
<feature type="signal peptide" evidence="6">
    <location>
        <begin position="1"/>
        <end position="23"/>
    </location>
</feature>
<feature type="domain" description="Lyase N-terminal" evidence="8">
    <location>
        <begin position="21"/>
        <end position="180"/>
    </location>
</feature>
<dbReference type="InterPro" id="IPR003159">
    <property type="entry name" value="Lyase_8_central_dom"/>
</dbReference>
<evidence type="ECO:0000313" key="10">
    <source>
        <dbReference type="EMBL" id="MBU3856005.1"/>
    </source>
</evidence>
<dbReference type="SUPFAM" id="SSF48230">
    <property type="entry name" value="Chondroitin AC/alginate lyase"/>
    <property type="match status" value="1"/>
</dbReference>
<dbReference type="InterPro" id="IPR011071">
    <property type="entry name" value="Lyase_8-like_C"/>
</dbReference>
<dbReference type="AlphaFoldDB" id="A0A948X251"/>
<evidence type="ECO:0000256" key="5">
    <source>
        <dbReference type="ARBA" id="ARBA00023239"/>
    </source>
</evidence>
<feature type="domain" description="Polysaccharide lyase family 8 central" evidence="7">
    <location>
        <begin position="576"/>
        <end position="824"/>
    </location>
</feature>
<keyword evidence="4" id="KW-0106">Calcium</keyword>
<evidence type="ECO:0000259" key="9">
    <source>
        <dbReference type="Pfam" id="PF09093"/>
    </source>
</evidence>
<dbReference type="SUPFAM" id="SSF74650">
    <property type="entry name" value="Galactose mutarotase-like"/>
    <property type="match status" value="1"/>
</dbReference>
<dbReference type="Proteomes" id="UP000784286">
    <property type="component" value="Unassembled WGS sequence"/>
</dbReference>
<name>A0A948X251_9BACT</name>
<evidence type="ECO:0000256" key="6">
    <source>
        <dbReference type="SAM" id="SignalP"/>
    </source>
</evidence>
<dbReference type="InterPro" id="IPR008979">
    <property type="entry name" value="Galactose-bd-like_sf"/>
</dbReference>
<evidence type="ECO:0000256" key="1">
    <source>
        <dbReference type="ARBA" id="ARBA00001913"/>
    </source>
</evidence>
<proteinExistence type="inferred from homology"/>
<dbReference type="InterPro" id="IPR011013">
    <property type="entry name" value="Gal_mutarotase_sf_dom"/>
</dbReference>
<dbReference type="GO" id="GO:0030246">
    <property type="term" value="F:carbohydrate binding"/>
    <property type="evidence" value="ECO:0007669"/>
    <property type="project" value="InterPro"/>
</dbReference>
<dbReference type="InterPro" id="IPR014718">
    <property type="entry name" value="GH-type_carb-bd"/>
</dbReference>
<dbReference type="GO" id="GO:0005975">
    <property type="term" value="P:carbohydrate metabolic process"/>
    <property type="evidence" value="ECO:0007669"/>
    <property type="project" value="InterPro"/>
</dbReference>
<accession>A0A948X251</accession>
<dbReference type="PANTHER" id="PTHR37322">
    <property type="match status" value="1"/>
</dbReference>
<dbReference type="PANTHER" id="PTHR37322:SF3">
    <property type="entry name" value="CHONDROITIN SULFATE ABC EXOLYASE"/>
    <property type="match status" value="1"/>
</dbReference>
<dbReference type="InterPro" id="IPR008929">
    <property type="entry name" value="Chondroitin_lyas"/>
</dbReference>
<protein>
    <submittedName>
        <fullName evidence="10">Chondroitinase</fullName>
    </submittedName>
</protein>
<keyword evidence="6" id="KW-0732">Signal</keyword>
<dbReference type="InterPro" id="IPR039174">
    <property type="entry name" value="Chondroitin_ABC_lyase"/>
</dbReference>
<reference evidence="10" key="1">
    <citation type="journal article" date="2021" name="PeerJ">
        <title>Extensive microbial diversity within the chicken gut microbiome revealed by metagenomics and culture.</title>
        <authorList>
            <person name="Gilroy R."/>
            <person name="Ravi A."/>
            <person name="Getino M."/>
            <person name="Pursley I."/>
            <person name="Horton D.L."/>
            <person name="Alikhan N.F."/>
            <person name="Baker D."/>
            <person name="Gharbi K."/>
            <person name="Hall N."/>
            <person name="Watson M."/>
            <person name="Adriaenssens E.M."/>
            <person name="Foster-Nyarko E."/>
            <person name="Jarju S."/>
            <person name="Secka A."/>
            <person name="Antonio M."/>
            <person name="Oren A."/>
            <person name="Chaudhuri R.R."/>
            <person name="La Ragione R."/>
            <person name="Hildebrand F."/>
            <person name="Pallen M.J."/>
        </authorList>
    </citation>
    <scope>NUCLEOTIDE SEQUENCE</scope>
    <source>
        <strain evidence="10">8470</strain>
    </source>
</reference>
<dbReference type="Gene3D" id="1.50.10.100">
    <property type="entry name" value="Chondroitin AC/alginate lyase"/>
    <property type="match status" value="1"/>
</dbReference>
<evidence type="ECO:0000256" key="3">
    <source>
        <dbReference type="ARBA" id="ARBA00011245"/>
    </source>
</evidence>
<comment type="similarity">
    <text evidence="2">Belongs to the polysaccharide lyase 8 family.</text>
</comment>
<sequence length="968" mass="109499">MKRKFFICSIICLGAALCGYAQTWDFEGKVPEDFTASGKHSLSTSALFYKEGANSMEWQFGPEEVLTVNMKEPLSLSSGKEENYGIALWIYNEEPQTDSLRFEFLSPAGHVSYQFSFNLCAAGWRACWIGFQHMHGDKADKEIAGWRIVAPKRKGRVFIDRLTFPVTKMNLRTTPDQQMPYNNALDFRDLWHWCRVWQWEQLAYDIPIPAKLTLEEKKELDMMAGRLDAALELKKAPQKLVKKAYDVFDKANIRRSLTGFTGAPVVAPDELKRAKGELSWNDLETMLSGFAYDALYNGSSEAENKYFLVWDYAMDQGFAYGSGMGTNHHYGYQVRNIYTTAWLMRDKIWKAQKSDAIVATLAFWAALQETRQPCPQGRDELLDTWHTLLQPKVVSAMLLVDERERVRALKGLSRWVASSLRYTSGTIGGIKVDGTTFHHGGFYPAYTTGALAAVASFVALTKDTQYELAAEPRQVLKTALLAMRNYCNKYEWGIGISGRHPFGGSMREEDIASFASLALAGDLSGEGHEFDRSLAADYLRLCRKDMPEARYFRKQGIRPAKAPEGFFVYNYGAAGVFRRNNWMVTLKGYNTDVWGAEIYTKDNRYGRYQSYGSVQIMGGDSRRTSGYDENGWDWNRLPGATAIHLPFEMLDSPLKGTTMLKSKEHFSGASSFEGKNGMFATKLMERELKNFTPDFVARKSVFCFDNRMVFLGSGITNSNRDYSTETTLFQSVWTDDGAHDLLVDGDVKNELGFSGEFDVTGKHPLCLRDGYDNYYYIKEGNVKVQIARQESRHEKKRTLTEGEFASAWIDHGCAPQKASYEYLVWIQPSEEQLEAGTPLDSYEVLQCNDKAHIVRDIPTGITACAVFEDVKLGQNGLFSELPAETMVMYKQEEASLRISVCDPDLNIKEKSYTTKESSRPKDKSLVLYGDWKLVGNSDKITLAASEGMTELTVKCQDGQPVEFELERI</sequence>
<comment type="subunit">
    <text evidence="3">Monomer.</text>
</comment>
<dbReference type="GO" id="GO:0006027">
    <property type="term" value="P:glycosaminoglycan catabolic process"/>
    <property type="evidence" value="ECO:0007669"/>
    <property type="project" value="InterPro"/>
</dbReference>
<dbReference type="Pfam" id="PF02278">
    <property type="entry name" value="Lyase_8"/>
    <property type="match status" value="1"/>
</dbReference>